<keyword evidence="3" id="KW-0677">Repeat</keyword>
<dbReference type="Pfam" id="PF04082">
    <property type="entry name" value="Fungal_trans"/>
    <property type="match status" value="1"/>
</dbReference>
<dbReference type="Proteomes" id="UP001578633">
    <property type="component" value="Chromosome 2"/>
</dbReference>
<comment type="subcellular location">
    <subcellularLocation>
        <location evidence="1">Nucleus</location>
    </subcellularLocation>
</comment>
<reference evidence="8 9" key="1">
    <citation type="submission" date="2024-09" db="EMBL/GenBank/DDBJ databases">
        <title>T2T genomes of carrot and Alternaria dauci and their utility for understanding host-pathogen interaction during carrot leaf blight disease.</title>
        <authorList>
            <person name="Liu W."/>
            <person name="Xu S."/>
            <person name="Ou C."/>
            <person name="Liu X."/>
            <person name="Zhuang F."/>
            <person name="Deng X.W."/>
        </authorList>
    </citation>
    <scope>NUCLEOTIDE SEQUENCE [LARGE SCALE GENOMIC DNA]</scope>
    <source>
        <strain evidence="8 9">A2016</strain>
    </source>
</reference>
<gene>
    <name evidence="8" type="ORF">ACET3X_002493</name>
</gene>
<evidence type="ECO:0000259" key="7">
    <source>
        <dbReference type="Pfam" id="PF04082"/>
    </source>
</evidence>
<dbReference type="InterPro" id="IPR007219">
    <property type="entry name" value="XnlR_reg_dom"/>
</dbReference>
<name>A0ABR3USP8_9PLEO</name>
<evidence type="ECO:0000313" key="9">
    <source>
        <dbReference type="Proteomes" id="UP001578633"/>
    </source>
</evidence>
<keyword evidence="6" id="KW-0539">Nucleus</keyword>
<evidence type="ECO:0000256" key="5">
    <source>
        <dbReference type="ARBA" id="ARBA00022833"/>
    </source>
</evidence>
<proteinExistence type="predicted"/>
<evidence type="ECO:0000256" key="6">
    <source>
        <dbReference type="ARBA" id="ARBA00023242"/>
    </source>
</evidence>
<dbReference type="RefSeq" id="XP_069309040.1">
    <property type="nucleotide sequence ID" value="XM_069449241.1"/>
</dbReference>
<dbReference type="InterPro" id="IPR051059">
    <property type="entry name" value="VerF-like"/>
</dbReference>
<organism evidence="8 9">
    <name type="scientific">Alternaria dauci</name>
    <dbReference type="NCBI Taxonomy" id="48095"/>
    <lineage>
        <taxon>Eukaryota</taxon>
        <taxon>Fungi</taxon>
        <taxon>Dikarya</taxon>
        <taxon>Ascomycota</taxon>
        <taxon>Pezizomycotina</taxon>
        <taxon>Dothideomycetes</taxon>
        <taxon>Pleosporomycetidae</taxon>
        <taxon>Pleosporales</taxon>
        <taxon>Pleosporineae</taxon>
        <taxon>Pleosporaceae</taxon>
        <taxon>Alternaria</taxon>
        <taxon>Alternaria sect. Porri</taxon>
    </lineage>
</organism>
<feature type="domain" description="Xylanolytic transcriptional activator regulatory" evidence="7">
    <location>
        <begin position="98"/>
        <end position="350"/>
    </location>
</feature>
<evidence type="ECO:0000256" key="4">
    <source>
        <dbReference type="ARBA" id="ARBA00022771"/>
    </source>
</evidence>
<evidence type="ECO:0000256" key="3">
    <source>
        <dbReference type="ARBA" id="ARBA00022737"/>
    </source>
</evidence>
<keyword evidence="9" id="KW-1185">Reference proteome</keyword>
<evidence type="ECO:0000313" key="8">
    <source>
        <dbReference type="EMBL" id="KAL1798456.1"/>
    </source>
</evidence>
<evidence type="ECO:0000256" key="1">
    <source>
        <dbReference type="ARBA" id="ARBA00004123"/>
    </source>
</evidence>
<sequence>MASDQMFFDFADVPSVFFGFPFLMGRDVEYPSPIVSDSLTPELEDAYALEVRVRELMHELSAQHNSMLERNDAIQTTFELHFAESVFTVGNVRHFVWSFFRYFHFSFPILHKPTFDLQTASLPLLLTLVLFGTLSSNDSDSSIAIRQFHHIAEAYIFDKLVSWQMLQTPQPAFINNDELELIQASILFVVFLSNVDDLATRRRIRLQRMPSIIAAMRASGLFSYRRRPFITAKGTCDWQAFIADEMRLRLGIWAFIFDATISLFFNIPPQIAAAEMTGSMSCDEDLFRAESAADFERVALLGRSNQEAYTLPGLMSRLLFDPPEEIEDSDNHVSSTEMLILICALMSAIMSARMALVVSVIVEPMLRATDRWKRLWDLVSQDSEGNLLPHIGFEKHAAEYWWLTRTMLRVIQSGDQSCRYLQPVPCDSGHILHDFIRKYKDFSG</sequence>
<keyword evidence="2" id="KW-0479">Metal-binding</keyword>
<keyword evidence="5" id="KW-0862">Zinc</keyword>
<dbReference type="PANTHER" id="PTHR40626">
    <property type="entry name" value="MIP31509P"/>
    <property type="match status" value="1"/>
</dbReference>
<evidence type="ECO:0000256" key="2">
    <source>
        <dbReference type="ARBA" id="ARBA00022723"/>
    </source>
</evidence>
<dbReference type="PANTHER" id="PTHR40626:SF1">
    <property type="entry name" value="TRANSCRIPTION FACTOR WITH C2H2 AND ZN(2)-CYS(6) DNA BINDING DOMAIN (EUROFUNG)"/>
    <property type="match status" value="1"/>
</dbReference>
<dbReference type="EMBL" id="JBHGVX010000002">
    <property type="protein sequence ID" value="KAL1798456.1"/>
    <property type="molecule type" value="Genomic_DNA"/>
</dbReference>
<comment type="caution">
    <text evidence="8">The sequence shown here is derived from an EMBL/GenBank/DDBJ whole genome shotgun (WGS) entry which is preliminary data.</text>
</comment>
<dbReference type="GeneID" id="96082815"/>
<accession>A0ABR3USP8</accession>
<protein>
    <recommendedName>
        <fullName evidence="7">Xylanolytic transcriptional activator regulatory domain-containing protein</fullName>
    </recommendedName>
</protein>
<keyword evidence="4" id="KW-0863">Zinc-finger</keyword>
<dbReference type="CDD" id="cd12148">
    <property type="entry name" value="fungal_TF_MHR"/>
    <property type="match status" value="1"/>
</dbReference>